<gene>
    <name evidence="3" type="ORF">IAC29_00555</name>
</gene>
<organism evidence="3 4">
    <name type="scientific">Candidatus Cryptobacteroides merdigallinarum</name>
    <dbReference type="NCBI Taxonomy" id="2840770"/>
    <lineage>
        <taxon>Bacteria</taxon>
        <taxon>Pseudomonadati</taxon>
        <taxon>Bacteroidota</taxon>
        <taxon>Bacteroidia</taxon>
        <taxon>Bacteroidales</taxon>
        <taxon>Candidatus Cryptobacteroides</taxon>
    </lineage>
</organism>
<evidence type="ECO:0000259" key="2">
    <source>
        <dbReference type="Pfam" id="PF16227"/>
    </source>
</evidence>
<feature type="domain" description="DUF4886" evidence="2">
    <location>
        <begin position="60"/>
        <end position="301"/>
    </location>
</feature>
<dbReference type="PROSITE" id="PS51257">
    <property type="entry name" value="PROKAR_LIPOPROTEIN"/>
    <property type="match status" value="1"/>
</dbReference>
<dbReference type="Proteomes" id="UP000810252">
    <property type="component" value="Unassembled WGS sequence"/>
</dbReference>
<dbReference type="GO" id="GO:0016788">
    <property type="term" value="F:hydrolase activity, acting on ester bonds"/>
    <property type="evidence" value="ECO:0007669"/>
    <property type="project" value="UniProtKB-ARBA"/>
</dbReference>
<dbReference type="Gene3D" id="3.40.50.1110">
    <property type="entry name" value="SGNH hydrolase"/>
    <property type="match status" value="1"/>
</dbReference>
<dbReference type="InterPro" id="IPR032616">
    <property type="entry name" value="DUF4886"/>
</dbReference>
<evidence type="ECO:0000313" key="4">
    <source>
        <dbReference type="Proteomes" id="UP000810252"/>
    </source>
</evidence>
<name>A0A9D9EJN1_9BACT</name>
<dbReference type="Pfam" id="PF16227">
    <property type="entry name" value="DUF4886"/>
    <property type="match status" value="1"/>
</dbReference>
<dbReference type="InterPro" id="IPR036514">
    <property type="entry name" value="SGNH_hydro_sf"/>
</dbReference>
<dbReference type="EMBL" id="JADIMQ010000008">
    <property type="protein sequence ID" value="MBO8447746.1"/>
    <property type="molecule type" value="Genomic_DNA"/>
</dbReference>
<feature type="compositionally biased region" description="Acidic residues" evidence="1">
    <location>
        <begin position="36"/>
        <end position="49"/>
    </location>
</feature>
<reference evidence="3" key="2">
    <citation type="journal article" date="2021" name="PeerJ">
        <title>Extensive microbial diversity within the chicken gut microbiome revealed by metagenomics and culture.</title>
        <authorList>
            <person name="Gilroy R."/>
            <person name="Ravi A."/>
            <person name="Getino M."/>
            <person name="Pursley I."/>
            <person name="Horton D.L."/>
            <person name="Alikhan N.F."/>
            <person name="Baker D."/>
            <person name="Gharbi K."/>
            <person name="Hall N."/>
            <person name="Watson M."/>
            <person name="Adriaenssens E.M."/>
            <person name="Foster-Nyarko E."/>
            <person name="Jarju S."/>
            <person name="Secka A."/>
            <person name="Antonio M."/>
            <person name="Oren A."/>
            <person name="Chaudhuri R.R."/>
            <person name="La Ragione R."/>
            <person name="Hildebrand F."/>
            <person name="Pallen M.J."/>
        </authorList>
    </citation>
    <scope>NUCLEOTIDE SEQUENCE</scope>
    <source>
        <strain evidence="3">20514</strain>
    </source>
</reference>
<dbReference type="AlphaFoldDB" id="A0A9D9EJN1"/>
<accession>A0A9D9EJN1</accession>
<protein>
    <submittedName>
        <fullName evidence="3">DUF4886 domain-containing protein</fullName>
    </submittedName>
</protein>
<reference evidence="3" key="1">
    <citation type="submission" date="2020-10" db="EMBL/GenBank/DDBJ databases">
        <authorList>
            <person name="Gilroy R."/>
        </authorList>
    </citation>
    <scope>NUCLEOTIDE SEQUENCE</scope>
    <source>
        <strain evidence="3">20514</strain>
    </source>
</reference>
<evidence type="ECO:0000256" key="1">
    <source>
        <dbReference type="SAM" id="MobiDB-lite"/>
    </source>
</evidence>
<evidence type="ECO:0000313" key="3">
    <source>
        <dbReference type="EMBL" id="MBO8447746.1"/>
    </source>
</evidence>
<sequence>MNRIIILILSVFCTAALSGACREEPHYPLPVNPPVEDPDGTDPDPDADPDPVPADDGILKILSIGNSFSDDALGQYLWELGDAAGVDMVIGIMYIGGSSLSQHLANTGTDAASYDYRKIVDGKYTSTPDQRLSMAIADEDWDYISFQEQSGLSGIYDSYASSLPHLVEWAKENATNPGVQIILHQTWAFPQSSGYSGFANYGNDQMTMFEAIVDAVDRAAELVDIDIIVPVGTAIQNGRTSYLGDTFNRDDRHLEKTYGRYTASCTWFEKLTGKDVTVNTYHPSTVSEYDAEIAQHAAHAAVAAPDKVTELTEYTSPPAVEDNDEPLVNPVYVDIGDPETDEPGWNNIVSVDVKNLQLKDSQGNDTGIFLDITKPFRNVNRSGPETISVEGWDMPASAYGDSFYGHLETFQNKVSGPAEITVRSLYKGQKYVFTFFSARDFGNSGTAAASANHETEFTVTGAETDSGEHLRLDARNNTDKAVTSRAIAPDENGNIVIGITAGPGNTRKEKMFFLNAMRIEPAAL</sequence>
<comment type="caution">
    <text evidence="3">The sequence shown here is derived from an EMBL/GenBank/DDBJ whole genome shotgun (WGS) entry which is preliminary data.</text>
</comment>
<feature type="region of interest" description="Disordered" evidence="1">
    <location>
        <begin position="26"/>
        <end position="53"/>
    </location>
</feature>
<proteinExistence type="predicted"/>